<evidence type="ECO:0000313" key="5">
    <source>
        <dbReference type="Proteomes" id="UP001251857"/>
    </source>
</evidence>
<protein>
    <submittedName>
        <fullName evidence="4">Hsp20/alpha crystallin family protein</fullName>
    </submittedName>
</protein>
<reference evidence="4 5" key="1">
    <citation type="submission" date="2023-09" db="EMBL/GenBank/DDBJ databases">
        <authorList>
            <person name="Rey-Velasco X."/>
        </authorList>
    </citation>
    <scope>NUCLEOTIDE SEQUENCE [LARGE SCALE GENOMIC DNA]</scope>
    <source>
        <strain evidence="4 5">W335</strain>
    </source>
</reference>
<feature type="domain" description="SHSP" evidence="3">
    <location>
        <begin position="24"/>
        <end position="133"/>
    </location>
</feature>
<dbReference type="SUPFAM" id="SSF49764">
    <property type="entry name" value="HSP20-like chaperones"/>
    <property type="match status" value="1"/>
</dbReference>
<gene>
    <name evidence="4" type="ORF">RM532_06935</name>
</gene>
<sequence length="133" mass="14928">MSLQHRFYSPVFHPAFAGLARHDERPQAWTPPVDITETANGYEIMVDVPGMAGDDIDLNLEKGILTISGERKPTSDTGEIRRRERRVGTFERQLALPDSADTDSVTARVDQGVLRVTIDKRADTQPRRITVQN</sequence>
<accession>A0ABU3BZG7</accession>
<evidence type="ECO:0000256" key="2">
    <source>
        <dbReference type="RuleBase" id="RU003616"/>
    </source>
</evidence>
<dbReference type="InterPro" id="IPR031107">
    <property type="entry name" value="Small_HSP"/>
</dbReference>
<dbReference type="PANTHER" id="PTHR11527">
    <property type="entry name" value="HEAT-SHOCK PROTEIN 20 FAMILY MEMBER"/>
    <property type="match status" value="1"/>
</dbReference>
<dbReference type="InterPro" id="IPR008978">
    <property type="entry name" value="HSP20-like_chaperone"/>
</dbReference>
<dbReference type="EMBL" id="JAVRIB010000006">
    <property type="protein sequence ID" value="MDT0634688.1"/>
    <property type="molecule type" value="Genomic_DNA"/>
</dbReference>
<dbReference type="CDD" id="cd06464">
    <property type="entry name" value="ACD_sHsps-like"/>
    <property type="match status" value="1"/>
</dbReference>
<dbReference type="PROSITE" id="PS01031">
    <property type="entry name" value="SHSP"/>
    <property type="match status" value="1"/>
</dbReference>
<name>A0ABU3BZG7_9GAMM</name>
<dbReference type="Gene3D" id="2.60.40.790">
    <property type="match status" value="1"/>
</dbReference>
<evidence type="ECO:0000313" key="4">
    <source>
        <dbReference type="EMBL" id="MDT0634688.1"/>
    </source>
</evidence>
<proteinExistence type="inferred from homology"/>
<organism evidence="4 5">
    <name type="scientific">Spectribacter hydrogenoxidans</name>
    <dbReference type="NCBI Taxonomy" id="3075608"/>
    <lineage>
        <taxon>Bacteria</taxon>
        <taxon>Pseudomonadati</taxon>
        <taxon>Pseudomonadota</taxon>
        <taxon>Gammaproteobacteria</taxon>
        <taxon>Salinisphaerales</taxon>
        <taxon>Salinisphaeraceae</taxon>
        <taxon>Spectribacter</taxon>
    </lineage>
</organism>
<keyword evidence="5" id="KW-1185">Reference proteome</keyword>
<dbReference type="InterPro" id="IPR002068">
    <property type="entry name" value="A-crystallin/Hsp20_dom"/>
</dbReference>
<dbReference type="Proteomes" id="UP001251857">
    <property type="component" value="Unassembled WGS sequence"/>
</dbReference>
<comment type="similarity">
    <text evidence="1 2">Belongs to the small heat shock protein (HSP20) family.</text>
</comment>
<evidence type="ECO:0000256" key="1">
    <source>
        <dbReference type="PROSITE-ProRule" id="PRU00285"/>
    </source>
</evidence>
<dbReference type="Pfam" id="PF00011">
    <property type="entry name" value="HSP20"/>
    <property type="match status" value="1"/>
</dbReference>
<dbReference type="RefSeq" id="WP_311652491.1">
    <property type="nucleotide sequence ID" value="NZ_JAVRIB010000006.1"/>
</dbReference>
<evidence type="ECO:0000259" key="3">
    <source>
        <dbReference type="PROSITE" id="PS01031"/>
    </source>
</evidence>
<comment type="caution">
    <text evidence="4">The sequence shown here is derived from an EMBL/GenBank/DDBJ whole genome shotgun (WGS) entry which is preliminary data.</text>
</comment>